<evidence type="ECO:0000313" key="1">
    <source>
        <dbReference type="EMBL" id="AZQ44273.1"/>
    </source>
</evidence>
<sequence>MSDYTNDTDHLQKQQSFLVEKVFFDLENHNEGLDQDKNYFSESDFATILIRAEHYGIAIYKIEAYKDKMLVRTDNHEAYRKKATMPQWYKTAFGKFKRTHKNMLYRAEFKVSQKLLDRQ</sequence>
<evidence type="ECO:0000313" key="2">
    <source>
        <dbReference type="Proteomes" id="UP000279600"/>
    </source>
</evidence>
<accession>A0A3S9MYY9</accession>
<dbReference type="OrthoDB" id="7066022at2"/>
<keyword evidence="2" id="KW-1185">Reference proteome</keyword>
<dbReference type="Proteomes" id="UP000279600">
    <property type="component" value="Chromosome"/>
</dbReference>
<name>A0A3S9MYY9_9FLAO</name>
<dbReference type="RefSeq" id="WP_126447551.1">
    <property type="nucleotide sequence ID" value="NZ_CP034549.1"/>
</dbReference>
<protein>
    <submittedName>
        <fullName evidence="1">Uncharacterized protein</fullName>
    </submittedName>
</protein>
<dbReference type="AlphaFoldDB" id="A0A3S9MYY9"/>
<gene>
    <name evidence="1" type="ORF">EJ995_08495</name>
</gene>
<organism evidence="1 2">
    <name type="scientific">Nonlabens ponticola</name>
    <dbReference type="NCBI Taxonomy" id="2496866"/>
    <lineage>
        <taxon>Bacteria</taxon>
        <taxon>Pseudomonadati</taxon>
        <taxon>Bacteroidota</taxon>
        <taxon>Flavobacteriia</taxon>
        <taxon>Flavobacteriales</taxon>
        <taxon>Flavobacteriaceae</taxon>
        <taxon>Nonlabens</taxon>
    </lineage>
</organism>
<dbReference type="EMBL" id="CP034549">
    <property type="protein sequence ID" value="AZQ44273.1"/>
    <property type="molecule type" value="Genomic_DNA"/>
</dbReference>
<proteinExistence type="predicted"/>
<reference evidence="1 2" key="1">
    <citation type="submission" date="2018-12" db="EMBL/GenBank/DDBJ databases">
        <title>Complete genome of Nonlabens sp. MJ115.</title>
        <authorList>
            <person name="Choi H.S."/>
            <person name="Jung J."/>
        </authorList>
    </citation>
    <scope>NUCLEOTIDE SEQUENCE [LARGE SCALE GENOMIC DNA]</scope>
    <source>
        <strain evidence="1 2">MJ115</strain>
    </source>
</reference>
<dbReference type="KEGG" id="noj:EJ995_08495"/>